<evidence type="ECO:0000256" key="1">
    <source>
        <dbReference type="SAM" id="MobiDB-lite"/>
    </source>
</evidence>
<dbReference type="Pfam" id="PF10926">
    <property type="entry name" value="DUF2800"/>
    <property type="match status" value="1"/>
</dbReference>
<accession>A0A8S5SRH6</accession>
<feature type="region of interest" description="Disordered" evidence="1">
    <location>
        <begin position="407"/>
        <end position="426"/>
    </location>
</feature>
<dbReference type="InterPro" id="IPR011604">
    <property type="entry name" value="PDDEXK-like_dom_sf"/>
</dbReference>
<sequence length="426" mass="47552">MPSIVPIIDNEERRHSFLQPSAAFRWIHCPASPWEEQEAVQNKPELADAGAYANEGTDAHSVAEQCLNIMFTEEKEPSEIVGDIMDESLRPYIQAYLEAVRNTYFEEPEEAGVETSIDLSQVVGVKDTWGTVDCYVVSGGELFVFDYKHGEGKIVRAENNSQLMLYALGILQAPELQNVETVHLCIVQPRADNISEWTVSREDLLKCNVDVILAASRANAIQKARKAEPEDYAPDVERCQWCKAKNFCPARSQSLSSALSLDVELPAPAISEAEMLGRIFNSIPMFEKYFKDVEEEIKDRILKGKNVPGVKLVAGGLGNRTWKDAAEAEALLKKFKVRQDDMYVRKVISPTQAEKLCKKLLDPENKESKRTVIGLKTQWPQLEELIVRKEGAPKLVPITDPAPALSLGFEEDDFKDNGDGNQPTAA</sequence>
<evidence type="ECO:0008006" key="3">
    <source>
        <dbReference type="Google" id="ProtNLM"/>
    </source>
</evidence>
<protein>
    <recommendedName>
        <fullName evidence="3">DUF2800 domain-containing protein</fullName>
    </recommendedName>
</protein>
<reference evidence="2" key="1">
    <citation type="journal article" date="2021" name="Proc. Natl. Acad. Sci. U.S.A.">
        <title>A Catalog of Tens of Thousands of Viruses from Human Metagenomes Reveals Hidden Associations with Chronic Diseases.</title>
        <authorList>
            <person name="Tisza M.J."/>
            <person name="Buck C.B."/>
        </authorList>
    </citation>
    <scope>NUCLEOTIDE SEQUENCE</scope>
    <source>
        <strain evidence="2">CtXBg1</strain>
    </source>
</reference>
<proteinExistence type="predicted"/>
<dbReference type="Gene3D" id="3.90.320.10">
    <property type="match status" value="1"/>
</dbReference>
<name>A0A8S5SRH6_9CAUD</name>
<evidence type="ECO:0000313" key="2">
    <source>
        <dbReference type="EMBL" id="DAF53419.1"/>
    </source>
</evidence>
<dbReference type="EMBL" id="BK032653">
    <property type="protein sequence ID" value="DAF53419.1"/>
    <property type="molecule type" value="Genomic_DNA"/>
</dbReference>
<organism evidence="2">
    <name type="scientific">Podoviridae sp. ctXBg1</name>
    <dbReference type="NCBI Taxonomy" id="2827739"/>
    <lineage>
        <taxon>Viruses</taxon>
        <taxon>Duplodnaviria</taxon>
        <taxon>Heunggongvirae</taxon>
        <taxon>Uroviricota</taxon>
        <taxon>Caudoviricetes</taxon>
    </lineage>
</organism>
<dbReference type="InterPro" id="IPR021229">
    <property type="entry name" value="DUF2800"/>
</dbReference>